<dbReference type="PANTHER" id="PTHR30483:SF6">
    <property type="entry name" value="PERIPLASMIC BINDING PROTEIN OF ABC TRANSPORTER FOR NATURAL AMINO ACIDS"/>
    <property type="match status" value="1"/>
</dbReference>
<evidence type="ECO:0000259" key="4">
    <source>
        <dbReference type="Pfam" id="PF13458"/>
    </source>
</evidence>
<dbReference type="Pfam" id="PF13458">
    <property type="entry name" value="Peripla_BP_6"/>
    <property type="match status" value="1"/>
</dbReference>
<dbReference type="Gene3D" id="3.40.50.2300">
    <property type="match status" value="2"/>
</dbReference>
<name>A0A1M4ZNL5_9HYPH</name>
<organism evidence="5 6">
    <name type="scientific">Devosia limi DSM 17137</name>
    <dbReference type="NCBI Taxonomy" id="1121477"/>
    <lineage>
        <taxon>Bacteria</taxon>
        <taxon>Pseudomonadati</taxon>
        <taxon>Pseudomonadota</taxon>
        <taxon>Alphaproteobacteria</taxon>
        <taxon>Hyphomicrobiales</taxon>
        <taxon>Devosiaceae</taxon>
        <taxon>Devosia</taxon>
    </lineage>
</organism>
<gene>
    <name evidence="5" type="ORF">SAMN02745223_02018</name>
</gene>
<reference evidence="5 6" key="1">
    <citation type="submission" date="2016-11" db="EMBL/GenBank/DDBJ databases">
        <authorList>
            <person name="Jaros S."/>
            <person name="Januszkiewicz K."/>
            <person name="Wedrychowicz H."/>
        </authorList>
    </citation>
    <scope>NUCLEOTIDE SEQUENCE [LARGE SCALE GENOMIC DNA]</scope>
    <source>
        <strain evidence="5 6">DSM 17137</strain>
    </source>
</reference>
<keyword evidence="3" id="KW-0029">Amino-acid transport</keyword>
<dbReference type="OrthoDB" id="7210494at2"/>
<dbReference type="RefSeq" id="WP_052950800.1">
    <property type="nucleotide sequence ID" value="NZ_FQVC01000005.1"/>
</dbReference>
<comment type="similarity">
    <text evidence="1">Belongs to the leucine-binding protein family.</text>
</comment>
<keyword evidence="3" id="KW-0813">Transport</keyword>
<protein>
    <submittedName>
        <fullName evidence="5">ABC-type branched-chain amino acid transport system, substrate-binding protein</fullName>
    </submittedName>
</protein>
<dbReference type="SUPFAM" id="SSF53822">
    <property type="entry name" value="Periplasmic binding protein-like I"/>
    <property type="match status" value="1"/>
</dbReference>
<dbReference type="CDD" id="cd06339">
    <property type="entry name" value="PBP1_YraM_LppC_lipoprotein-like"/>
    <property type="match status" value="1"/>
</dbReference>
<dbReference type="PROSITE" id="PS51257">
    <property type="entry name" value="PROKAR_LIPOPROTEIN"/>
    <property type="match status" value="1"/>
</dbReference>
<dbReference type="Proteomes" id="UP000184533">
    <property type="component" value="Unassembled WGS sequence"/>
</dbReference>
<evidence type="ECO:0000256" key="3">
    <source>
        <dbReference type="ARBA" id="ARBA00022970"/>
    </source>
</evidence>
<keyword evidence="2" id="KW-0732">Signal</keyword>
<dbReference type="PANTHER" id="PTHR30483">
    <property type="entry name" value="LEUCINE-SPECIFIC-BINDING PROTEIN"/>
    <property type="match status" value="1"/>
</dbReference>
<proteinExistence type="inferred from homology"/>
<evidence type="ECO:0000256" key="1">
    <source>
        <dbReference type="ARBA" id="ARBA00010062"/>
    </source>
</evidence>
<dbReference type="AlphaFoldDB" id="A0A1M4ZNL5"/>
<accession>A0A1M4ZNL5</accession>
<dbReference type="InterPro" id="IPR051010">
    <property type="entry name" value="BCAA_transport"/>
</dbReference>
<dbReference type="EMBL" id="FQVC01000005">
    <property type="protein sequence ID" value="SHF19581.1"/>
    <property type="molecule type" value="Genomic_DNA"/>
</dbReference>
<dbReference type="GO" id="GO:0006865">
    <property type="term" value="P:amino acid transport"/>
    <property type="evidence" value="ECO:0007669"/>
    <property type="project" value="UniProtKB-KW"/>
</dbReference>
<evidence type="ECO:0000313" key="6">
    <source>
        <dbReference type="Proteomes" id="UP000184533"/>
    </source>
</evidence>
<sequence>MTSKSQPRWLWRRAIGAALVFTLAACSPGDFSIGSRRLSWPGDSQPGMPPQQQTNPPILPTAAGETFGRGPVRVALLLPLSGDPALAGVGRSLANASKLAISFIEVSPTIAENITIVLKDTGSSPAGAAQAASAAVQEGASLILGPLKADQVTAAGSVARSSGTPLIGFSNNSAAAGPGVYLLSVLPEAELKRSLAFAVGQGRRGFAAIIPATDYGRAQEKAFRQALARIGLPPGPIYTYSSQAEARSIIDQALPQLRNGGIDALFIPDRDAAPSFGMLIEQAGIDRGGLTIIGSADWEGDARIAGTTGLASAIYPSVDPAGLQAITGEYQARFGAPPHALSTIAYTATILANVGSLSKANPRYNQILMTAAAGFNGRDGVFRFLGNGQSEYALAIKQVGNGTTTVIDGPKL</sequence>
<dbReference type="InterPro" id="IPR028082">
    <property type="entry name" value="Peripla_BP_I"/>
</dbReference>
<feature type="domain" description="Leucine-binding protein" evidence="4">
    <location>
        <begin position="71"/>
        <end position="349"/>
    </location>
</feature>
<evidence type="ECO:0000256" key="2">
    <source>
        <dbReference type="ARBA" id="ARBA00022729"/>
    </source>
</evidence>
<dbReference type="InterPro" id="IPR028081">
    <property type="entry name" value="Leu-bd"/>
</dbReference>
<evidence type="ECO:0000313" key="5">
    <source>
        <dbReference type="EMBL" id="SHF19581.1"/>
    </source>
</evidence>